<comment type="catalytic activity">
    <reaction evidence="8">
        <text>alpha-D-mannose 1-phosphate + GTP + H(+) = GDP-alpha-D-mannose + diphosphate</text>
        <dbReference type="Rhea" id="RHEA:15229"/>
        <dbReference type="ChEBI" id="CHEBI:15378"/>
        <dbReference type="ChEBI" id="CHEBI:33019"/>
        <dbReference type="ChEBI" id="CHEBI:37565"/>
        <dbReference type="ChEBI" id="CHEBI:57527"/>
        <dbReference type="ChEBI" id="CHEBI:58409"/>
        <dbReference type="EC" id="2.7.7.13"/>
    </reaction>
</comment>
<dbReference type="SUPFAM" id="SSF53448">
    <property type="entry name" value="Nucleotide-diphospho-sugar transferases"/>
    <property type="match status" value="1"/>
</dbReference>
<dbReference type="EMBL" id="NEEU01000001">
    <property type="protein sequence ID" value="PJD77193.1"/>
    <property type="molecule type" value="Genomic_DNA"/>
</dbReference>
<dbReference type="CDD" id="cd02213">
    <property type="entry name" value="cupin_PMI_typeII_C"/>
    <property type="match status" value="1"/>
</dbReference>
<accession>A0A2J0PQH6</accession>
<dbReference type="InterPro" id="IPR001538">
    <property type="entry name" value="Man6P_isomerase-2_C"/>
</dbReference>
<dbReference type="SUPFAM" id="SSF51182">
    <property type="entry name" value="RmlC-like cupins"/>
    <property type="match status" value="1"/>
</dbReference>
<gene>
    <name evidence="13" type="ORF">B9Q37_00605</name>
</gene>
<dbReference type="InterPro" id="IPR029044">
    <property type="entry name" value="Nucleotide-diphossugar_trans"/>
</dbReference>
<keyword evidence="13" id="KW-0413">Isomerase</keyword>
<organism evidence="13">
    <name type="scientific">Enterobacter kobei</name>
    <dbReference type="NCBI Taxonomy" id="208224"/>
    <lineage>
        <taxon>Bacteria</taxon>
        <taxon>Pseudomonadati</taxon>
        <taxon>Pseudomonadota</taxon>
        <taxon>Gammaproteobacteria</taxon>
        <taxon>Enterobacterales</taxon>
        <taxon>Enterobacteriaceae</taxon>
        <taxon>Enterobacter</taxon>
        <taxon>Enterobacter cloacae complex</taxon>
    </lineage>
</organism>
<dbReference type="PANTHER" id="PTHR46390:SF1">
    <property type="entry name" value="MANNOSE-1-PHOSPHATE GUANYLYLTRANSFERASE"/>
    <property type="match status" value="1"/>
</dbReference>
<feature type="domain" description="Mannose-6-phosphate isomerase type II C-terminal" evidence="11">
    <location>
        <begin position="352"/>
        <end position="464"/>
    </location>
</feature>
<evidence type="ECO:0000256" key="1">
    <source>
        <dbReference type="ARBA" id="ARBA00004823"/>
    </source>
</evidence>
<dbReference type="UniPathway" id="UPA00126">
    <property type="reaction ID" value="UER00930"/>
</dbReference>
<keyword evidence="6" id="KW-0547">Nucleotide-binding</keyword>
<reference evidence="13 14" key="1">
    <citation type="journal article" date="2017" name="J. Antimicrob. Chemother.">
        <title>Characterization of the population structure, drug resistance mechanisms and plasmids of the community-associated Enterobacter cloacae complex in China.</title>
        <authorList>
            <person name="Zhou K."/>
            <person name="Yu W."/>
            <person name="Cao X."/>
            <person name="Shen P."/>
            <person name="Lu H."/>
            <person name="Luo Q."/>
            <person name="Rossen J.W.A."/>
            <person name="Xiao Y."/>
        </authorList>
    </citation>
    <scope>NUCLEOTIDE SEQUENCE [LARGE SCALE GENOMIC DNA]</scope>
    <source>
        <strain evidence="13">ECC1097</strain>
    </source>
</reference>
<dbReference type="InterPro" id="IPR054566">
    <property type="entry name" value="ManC/GMP-like_b-helix"/>
</dbReference>
<dbReference type="FunFam" id="3.90.550.10:FF:000046">
    <property type="entry name" value="Mannose-1-phosphate guanylyltransferase (GDP)"/>
    <property type="match status" value="1"/>
</dbReference>
<dbReference type="InterPro" id="IPR011051">
    <property type="entry name" value="RmlC_Cupin_sf"/>
</dbReference>
<evidence type="ECO:0000313" key="13">
    <source>
        <dbReference type="EMBL" id="PJD77193.1"/>
    </source>
</evidence>
<evidence type="ECO:0000256" key="4">
    <source>
        <dbReference type="ARBA" id="ARBA00022679"/>
    </source>
</evidence>
<dbReference type="InterPro" id="IPR051161">
    <property type="entry name" value="Mannose-6P_isomerase_type2"/>
</dbReference>
<evidence type="ECO:0000256" key="5">
    <source>
        <dbReference type="ARBA" id="ARBA00022695"/>
    </source>
</evidence>
<dbReference type="KEGG" id="eno:ECENHK_14625"/>
<dbReference type="Pfam" id="PF01050">
    <property type="entry name" value="MannoseP_isomer"/>
    <property type="match status" value="1"/>
</dbReference>
<dbReference type="Gene3D" id="2.60.120.10">
    <property type="entry name" value="Jelly Rolls"/>
    <property type="match status" value="1"/>
</dbReference>
<dbReference type="PANTHER" id="PTHR46390">
    <property type="entry name" value="MANNOSE-1-PHOSPHATE GUANYLYLTRANSFERASE"/>
    <property type="match status" value="1"/>
</dbReference>
<dbReference type="InterPro" id="IPR049577">
    <property type="entry name" value="GMPP_N"/>
</dbReference>
<evidence type="ECO:0000256" key="9">
    <source>
        <dbReference type="RuleBase" id="RU004190"/>
    </source>
</evidence>
<dbReference type="InterPro" id="IPR005835">
    <property type="entry name" value="NTP_transferase_dom"/>
</dbReference>
<dbReference type="EC" id="2.7.7.13" evidence="3"/>
<evidence type="ECO:0000313" key="14">
    <source>
        <dbReference type="Proteomes" id="UP000230495"/>
    </source>
</evidence>
<dbReference type="GO" id="GO:0004475">
    <property type="term" value="F:mannose-1-phosphate guanylyltransferase (GTP) activity"/>
    <property type="evidence" value="ECO:0007669"/>
    <property type="project" value="UniProtKB-EC"/>
</dbReference>
<dbReference type="GO" id="GO:0016853">
    <property type="term" value="F:isomerase activity"/>
    <property type="evidence" value="ECO:0007669"/>
    <property type="project" value="UniProtKB-KW"/>
</dbReference>
<comment type="pathway">
    <text evidence="1">Nucleotide-sugar biosynthesis; GDP-alpha-D-mannose biosynthesis; GDP-alpha-D-mannose from alpha-D-mannose 1-phosphate (GTP route): step 1/1.</text>
</comment>
<keyword evidence="7" id="KW-0342">GTP-binding</keyword>
<evidence type="ECO:0000256" key="3">
    <source>
        <dbReference type="ARBA" id="ARBA00012387"/>
    </source>
</evidence>
<evidence type="ECO:0000256" key="8">
    <source>
        <dbReference type="ARBA" id="ARBA00047343"/>
    </source>
</evidence>
<protein>
    <recommendedName>
        <fullName evidence="3">mannose-1-phosphate guanylyltransferase</fullName>
        <ecNumber evidence="3">2.7.7.13</ecNumber>
    </recommendedName>
</protein>
<evidence type="ECO:0000256" key="6">
    <source>
        <dbReference type="ARBA" id="ARBA00022741"/>
    </source>
</evidence>
<dbReference type="Gene3D" id="3.90.550.10">
    <property type="entry name" value="Spore Coat Polysaccharide Biosynthesis Protein SpsA, Chain A"/>
    <property type="match status" value="1"/>
</dbReference>
<dbReference type="NCBIfam" id="TIGR01479">
    <property type="entry name" value="GMP_PMI"/>
    <property type="match status" value="1"/>
</dbReference>
<dbReference type="GO" id="GO:0005525">
    <property type="term" value="F:GTP binding"/>
    <property type="evidence" value="ECO:0007669"/>
    <property type="project" value="UniProtKB-KW"/>
</dbReference>
<sequence length="465" mass="51829">MLLPVVIAGGTGSRLWPMSRELQPKQFLSFHQGGSMLQNTISRLDGLEVADPIVICNEDHRFLVAEQLRQMHKLAGNIILEPVGRNTAPAITLASLHALETGNDPVMLILAADHLIANTAAFHSVISNAIPFAEEGKLVTFGIVPVQPETGYGYIQRGEVQHAGQSIAWKIKRFVEKPDLTTAMSYLESKEYLWNSGMFMFRASSYLNEVAKFCPSILEACKNAMQQPVNDLDFIKLDKEIFSRCPSDSIDYAVMEHTELGIVTAMDAGWNDVGSWSALWETSAHDAEGNALIGDIFTHQTRDCYIRSEDKLTAALGLEDLIIVNTKDALLVSHKDSVQDVKVVVEHLKANSRSECREHTTRYMPWGHVETLVRDARYRVNRVTIIPGGELSLQLHHHRIEHWVVLTGTALIGVEENEIYLTENESTTIPVGKKHKLSNPGKINLEVLEIQFGSYLGEDDVLRIS</sequence>
<evidence type="ECO:0000259" key="12">
    <source>
        <dbReference type="Pfam" id="PF22640"/>
    </source>
</evidence>
<name>A0A2J0PQH6_9ENTR</name>
<dbReference type="AlphaFoldDB" id="A0A2J0PQH6"/>
<evidence type="ECO:0000259" key="11">
    <source>
        <dbReference type="Pfam" id="PF01050"/>
    </source>
</evidence>
<feature type="domain" description="Nucleotidyl transferase" evidence="10">
    <location>
        <begin position="4"/>
        <end position="287"/>
    </location>
</feature>
<dbReference type="OrthoDB" id="9806359at2"/>
<evidence type="ECO:0000259" key="10">
    <source>
        <dbReference type="Pfam" id="PF00483"/>
    </source>
</evidence>
<proteinExistence type="inferred from homology"/>
<dbReference type="Proteomes" id="UP000230495">
    <property type="component" value="Unassembled WGS sequence"/>
</dbReference>
<comment type="caution">
    <text evidence="13">The sequence shown here is derived from an EMBL/GenBank/DDBJ whole genome shotgun (WGS) entry which is preliminary data.</text>
</comment>
<dbReference type="InterPro" id="IPR006375">
    <property type="entry name" value="Man1P_GuaTrfase/Man6P_Isoase"/>
</dbReference>
<dbReference type="Pfam" id="PF22640">
    <property type="entry name" value="ManC_GMP_beta-helix"/>
    <property type="match status" value="1"/>
</dbReference>
<dbReference type="InterPro" id="IPR014710">
    <property type="entry name" value="RmlC-like_jellyroll"/>
</dbReference>
<comment type="similarity">
    <text evidence="2 9">Belongs to the mannose-6-phosphate isomerase type 2 family.</text>
</comment>
<dbReference type="GO" id="GO:0000271">
    <property type="term" value="P:polysaccharide biosynthetic process"/>
    <property type="evidence" value="ECO:0007669"/>
    <property type="project" value="InterPro"/>
</dbReference>
<keyword evidence="4 13" id="KW-0808">Transferase</keyword>
<dbReference type="GO" id="GO:0009298">
    <property type="term" value="P:GDP-mannose biosynthetic process"/>
    <property type="evidence" value="ECO:0007669"/>
    <property type="project" value="UniProtKB-UniPathway"/>
</dbReference>
<feature type="domain" description="MannoseP isomerase/GMP-like beta-helix" evidence="12">
    <location>
        <begin position="301"/>
        <end position="348"/>
    </location>
</feature>
<keyword evidence="5 13" id="KW-0548">Nucleotidyltransferase</keyword>
<evidence type="ECO:0000256" key="2">
    <source>
        <dbReference type="ARBA" id="ARBA00006115"/>
    </source>
</evidence>
<evidence type="ECO:0000256" key="7">
    <source>
        <dbReference type="ARBA" id="ARBA00023134"/>
    </source>
</evidence>
<dbReference type="CDD" id="cd02509">
    <property type="entry name" value="GDP-M1P_Guanylyltransferase"/>
    <property type="match status" value="1"/>
</dbReference>
<dbReference type="Pfam" id="PF00483">
    <property type="entry name" value="NTP_transferase"/>
    <property type="match status" value="1"/>
</dbReference>
<dbReference type="RefSeq" id="WP_014884490.1">
    <property type="nucleotide sequence ID" value="NC_018405.1"/>
</dbReference>